<keyword evidence="4" id="KW-1185">Reference proteome</keyword>
<proteinExistence type="predicted"/>
<accession>A0A0R3RW41</accession>
<dbReference type="WBParaSite" id="EEL_0000636201-mRNA-1">
    <property type="protein sequence ID" value="EEL_0000636201-mRNA-1"/>
    <property type="gene ID" value="EEL_0000636201"/>
</dbReference>
<dbReference type="Proteomes" id="UP000050640">
    <property type="component" value="Unplaced"/>
</dbReference>
<dbReference type="GO" id="GO:0043410">
    <property type="term" value="P:positive regulation of MAPK cascade"/>
    <property type="evidence" value="ECO:0007669"/>
    <property type="project" value="TreeGrafter"/>
</dbReference>
<dbReference type="GO" id="GO:0043195">
    <property type="term" value="C:terminal bouton"/>
    <property type="evidence" value="ECO:0007669"/>
    <property type="project" value="TreeGrafter"/>
</dbReference>
<dbReference type="InterPro" id="IPR036055">
    <property type="entry name" value="LDL_receptor-like_sf"/>
</dbReference>
<dbReference type="PANTHER" id="PTHR21105:SF1">
    <property type="entry name" value="SECRETED PROTEIN"/>
    <property type="match status" value="1"/>
</dbReference>
<keyword evidence="3" id="KW-0472">Membrane</keyword>
<evidence type="ECO:0000313" key="5">
    <source>
        <dbReference type="WBParaSite" id="EEL_0000636201-mRNA-1"/>
    </source>
</evidence>
<reference evidence="5" key="1">
    <citation type="submission" date="2016-04" db="UniProtKB">
        <authorList>
            <consortium name="WormBaseParasite"/>
        </authorList>
    </citation>
    <scope>IDENTIFICATION</scope>
</reference>
<feature type="transmembrane region" description="Helical" evidence="3">
    <location>
        <begin position="6"/>
        <end position="23"/>
    </location>
</feature>
<dbReference type="CDD" id="cd00112">
    <property type="entry name" value="LDLa"/>
    <property type="match status" value="1"/>
</dbReference>
<protein>
    <submittedName>
        <fullName evidence="5">WAP domain-containing protein</fullName>
    </submittedName>
</protein>
<dbReference type="PROSITE" id="PS50068">
    <property type="entry name" value="LDLRA_2"/>
    <property type="match status" value="1"/>
</dbReference>
<dbReference type="STRING" id="1147741.A0A0R3RW41"/>
<keyword evidence="3" id="KW-1133">Transmembrane helix</keyword>
<comment type="caution">
    <text evidence="2">Lacks conserved residue(s) required for the propagation of feature annotation.</text>
</comment>
<dbReference type="Gene3D" id="4.10.400.10">
    <property type="entry name" value="Low-density Lipoprotein Receptor"/>
    <property type="match status" value="1"/>
</dbReference>
<dbReference type="PANTHER" id="PTHR21105">
    <property type="entry name" value="GH16255P"/>
    <property type="match status" value="1"/>
</dbReference>
<evidence type="ECO:0000256" key="2">
    <source>
        <dbReference type="PROSITE-ProRule" id="PRU00124"/>
    </source>
</evidence>
<dbReference type="AlphaFoldDB" id="A0A0R3RW41"/>
<name>A0A0R3RW41_9BILA</name>
<organism evidence="4 5">
    <name type="scientific">Elaeophora elaphi</name>
    <dbReference type="NCBI Taxonomy" id="1147741"/>
    <lineage>
        <taxon>Eukaryota</taxon>
        <taxon>Metazoa</taxon>
        <taxon>Ecdysozoa</taxon>
        <taxon>Nematoda</taxon>
        <taxon>Chromadorea</taxon>
        <taxon>Rhabditida</taxon>
        <taxon>Spirurina</taxon>
        <taxon>Spiruromorpha</taxon>
        <taxon>Filarioidea</taxon>
        <taxon>Onchocercidae</taxon>
        <taxon>Elaeophora</taxon>
    </lineage>
</organism>
<dbReference type="GO" id="GO:0030297">
    <property type="term" value="F:transmembrane receptor protein tyrosine kinase activator activity"/>
    <property type="evidence" value="ECO:0007669"/>
    <property type="project" value="TreeGrafter"/>
</dbReference>
<evidence type="ECO:0000256" key="3">
    <source>
        <dbReference type="SAM" id="Phobius"/>
    </source>
</evidence>
<evidence type="ECO:0000313" key="4">
    <source>
        <dbReference type="Proteomes" id="UP000050640"/>
    </source>
</evidence>
<dbReference type="PROSITE" id="PS01209">
    <property type="entry name" value="LDLRA_1"/>
    <property type="match status" value="1"/>
</dbReference>
<dbReference type="SUPFAM" id="SSF57424">
    <property type="entry name" value="LDL receptor-like module"/>
    <property type="match status" value="1"/>
</dbReference>
<dbReference type="InterPro" id="IPR002172">
    <property type="entry name" value="LDrepeatLR_classA_rpt"/>
</dbReference>
<keyword evidence="1" id="KW-1015">Disulfide bond</keyword>
<keyword evidence="3" id="KW-0812">Transmembrane</keyword>
<sequence>MRVQCLPTTVIIIIFLLLAGISYPKRRMHPALIAMGVNAAPAIKSKSTVSNDLDNLRRSIAVLRHAVGNSIAGSVLRLPSSQQHLHRDALYGRRGESSEAAILNVKADIRRMNEADVDQFDDEFEDEERLMQADRPSIIHRARHFRQRKRRKGCGASRHGHQQMLCPTRSSHHYDVCITSEQLCDDIPDCPGGEDENPSNCLFYKSIKEQLKHIYNTVLLLADHAAGQNSHREL</sequence>
<evidence type="ECO:0000256" key="1">
    <source>
        <dbReference type="ARBA" id="ARBA00023157"/>
    </source>
</evidence>
<dbReference type="InterPro" id="IPR023415">
    <property type="entry name" value="LDLR_class-A_CS"/>
</dbReference>